<feature type="compositionally biased region" description="Low complexity" evidence="10">
    <location>
        <begin position="85"/>
        <end position="98"/>
    </location>
</feature>
<evidence type="ECO:0008006" key="13">
    <source>
        <dbReference type="Google" id="ProtNLM"/>
    </source>
</evidence>
<evidence type="ECO:0000256" key="10">
    <source>
        <dbReference type="SAM" id="MobiDB-lite"/>
    </source>
</evidence>
<keyword evidence="9" id="KW-0066">ATP synthesis</keyword>
<reference evidence="11 12" key="1">
    <citation type="journal article" date="2020" name="Nat. Commun.">
        <title>Donkey genomes provide new insights into domestication and selection for coat color.</title>
        <authorList>
            <person name="Wang"/>
            <person name="C."/>
            <person name="Li"/>
            <person name="H."/>
            <person name="Guo"/>
            <person name="Y."/>
            <person name="Huang"/>
            <person name="J."/>
            <person name="Sun"/>
            <person name="Y."/>
            <person name="Min"/>
            <person name="J."/>
            <person name="Wang"/>
            <person name="J."/>
            <person name="Fang"/>
            <person name="X."/>
            <person name="Zhao"/>
            <person name="Z."/>
            <person name="Wang"/>
            <person name="S."/>
            <person name="Zhang"/>
            <person name="Y."/>
            <person name="Liu"/>
            <person name="Q."/>
            <person name="Jiang"/>
            <person name="Q."/>
            <person name="Wang"/>
            <person name="X."/>
            <person name="Guo"/>
            <person name="Y."/>
            <person name="Yang"/>
            <person name="C."/>
            <person name="Wang"/>
            <person name="Y."/>
            <person name="Tian"/>
            <person name="F."/>
            <person name="Zhuang"/>
            <person name="G."/>
            <person name="Fan"/>
            <person name="Y."/>
            <person name="Gao"/>
            <person name="Q."/>
            <person name="Li"/>
            <person name="Y."/>
            <person name="Ju"/>
            <person name="Z."/>
            <person name="Li"/>
            <person name="J."/>
            <person name="Li"/>
            <person name="R."/>
            <person name="Hou"/>
            <person name="M."/>
            <person name="Yang"/>
            <person name="G."/>
            <person name="Liu"/>
            <person name="G."/>
            <person name="Liu"/>
            <person name="W."/>
            <person name="Guo"/>
            <person name="J."/>
            <person name="Pan"/>
            <person name="S."/>
            <person name="Fan"/>
            <person name="G."/>
            <person name="Zhang"/>
            <person name="W."/>
            <person name="Zhang"/>
            <person name="R."/>
            <person name="Yu"/>
            <person name="J."/>
            <person name="Zhang"/>
            <person name="X."/>
            <person name="Yin"/>
            <person name="Q."/>
            <person name="Ji"/>
            <person name="C."/>
            <person name="Jin"/>
            <person name="Y."/>
            <person name="Yue"/>
            <person name="G."/>
            <person name="Liu"/>
            <person name="M."/>
            <person name="Xu"/>
            <person name="J."/>
            <person name="Liu"/>
            <person name="S."/>
            <person name="Jordana"/>
            <person name="J."/>
            <person name="Noce"/>
            <person name="A."/>
            <person name="Amills"/>
            <person name="M."/>
            <person name="Wu"/>
            <person name="D.D."/>
            <person name="Li"/>
            <person name="S."/>
            <person name="Zhou"/>
            <person name="X. and Zhong"/>
            <person name="J."/>
        </authorList>
    </citation>
    <scope>NUCLEOTIDE SEQUENCE [LARGE SCALE GENOMIC DNA]</scope>
</reference>
<evidence type="ECO:0000313" key="12">
    <source>
        <dbReference type="Proteomes" id="UP000694387"/>
    </source>
</evidence>
<protein>
    <recommendedName>
        <fullName evidence="13">ATP synthase subunit</fullName>
    </recommendedName>
</protein>
<evidence type="ECO:0000256" key="5">
    <source>
        <dbReference type="ARBA" id="ARBA00022781"/>
    </source>
</evidence>
<keyword evidence="4" id="KW-0138">CF(0)</keyword>
<comment type="subcellular location">
    <subcellularLocation>
        <location evidence="1">Mitochondrion membrane</location>
    </subcellularLocation>
</comment>
<dbReference type="GO" id="GO:0015986">
    <property type="term" value="P:proton motive force-driven ATP synthesis"/>
    <property type="evidence" value="ECO:0007669"/>
    <property type="project" value="InterPro"/>
</dbReference>
<organism evidence="11 12">
    <name type="scientific">Equus asinus</name>
    <name type="common">Donkey</name>
    <name type="synonym">Equus africanus asinus</name>
    <dbReference type="NCBI Taxonomy" id="9793"/>
    <lineage>
        <taxon>Eukaryota</taxon>
        <taxon>Metazoa</taxon>
        <taxon>Chordata</taxon>
        <taxon>Craniata</taxon>
        <taxon>Vertebrata</taxon>
        <taxon>Euteleostomi</taxon>
        <taxon>Mammalia</taxon>
        <taxon>Eutheria</taxon>
        <taxon>Laurasiatheria</taxon>
        <taxon>Perissodactyla</taxon>
        <taxon>Equidae</taxon>
        <taxon>Equus</taxon>
    </lineage>
</organism>
<evidence type="ECO:0000313" key="11">
    <source>
        <dbReference type="Ensembl" id="ENSEASP00005046646.1"/>
    </source>
</evidence>
<dbReference type="Ensembl" id="ENSEAST00005057295.1">
    <property type="protein sequence ID" value="ENSEASP00005046646.1"/>
    <property type="gene ID" value="ENSEASG00005024218.1"/>
</dbReference>
<proteinExistence type="inferred from homology"/>
<evidence type="ECO:0000256" key="7">
    <source>
        <dbReference type="ARBA" id="ARBA00023128"/>
    </source>
</evidence>
<dbReference type="PANTHER" id="PTHR12386">
    <property type="entry name" value="ATP SYNTHASE SUBUNIT"/>
    <property type="match status" value="1"/>
</dbReference>
<keyword evidence="8" id="KW-0472">Membrane</keyword>
<comment type="similarity">
    <text evidence="2">Belongs to the ATPase g subunit family.</text>
</comment>
<reference evidence="11" key="3">
    <citation type="submission" date="2025-09" db="UniProtKB">
        <authorList>
            <consortium name="Ensembl"/>
        </authorList>
    </citation>
    <scope>IDENTIFICATION</scope>
</reference>
<evidence type="ECO:0000256" key="2">
    <source>
        <dbReference type="ARBA" id="ARBA00005699"/>
    </source>
</evidence>
<dbReference type="GO" id="GO:0045259">
    <property type="term" value="C:proton-transporting ATP synthase complex"/>
    <property type="evidence" value="ECO:0007669"/>
    <property type="project" value="UniProtKB-KW"/>
</dbReference>
<dbReference type="GO" id="GO:0015078">
    <property type="term" value="F:proton transmembrane transporter activity"/>
    <property type="evidence" value="ECO:0007669"/>
    <property type="project" value="InterPro"/>
</dbReference>
<keyword evidence="7" id="KW-0496">Mitochondrion</keyword>
<reference evidence="11" key="2">
    <citation type="submission" date="2025-08" db="UniProtKB">
        <authorList>
            <consortium name="Ensembl"/>
        </authorList>
    </citation>
    <scope>IDENTIFICATION</scope>
</reference>
<evidence type="ECO:0000256" key="1">
    <source>
        <dbReference type="ARBA" id="ARBA00004325"/>
    </source>
</evidence>
<keyword evidence="12" id="KW-1185">Reference proteome</keyword>
<feature type="region of interest" description="Disordered" evidence="10">
    <location>
        <begin position="82"/>
        <end position="106"/>
    </location>
</feature>
<evidence type="ECO:0000256" key="8">
    <source>
        <dbReference type="ARBA" id="ARBA00023136"/>
    </source>
</evidence>
<dbReference type="AlphaFoldDB" id="A0A9L0J074"/>
<dbReference type="InterPro" id="IPR006808">
    <property type="entry name" value="ATP_synth_F0_gsu_mt"/>
</dbReference>
<dbReference type="GO" id="GO:0031966">
    <property type="term" value="C:mitochondrial membrane"/>
    <property type="evidence" value="ECO:0007669"/>
    <property type="project" value="UniProtKB-SubCell"/>
</dbReference>
<keyword evidence="3" id="KW-0813">Transport</keyword>
<evidence type="ECO:0000256" key="9">
    <source>
        <dbReference type="ARBA" id="ARBA00023310"/>
    </source>
</evidence>
<dbReference type="Pfam" id="PF04718">
    <property type="entry name" value="ATP-synt_G"/>
    <property type="match status" value="1"/>
</dbReference>
<sequence length="199" mass="21261">VDPLDSGKIVGHLNVLDRRGKRRPDLGSGTGSCGGSFRGVTFSLPFGLTGFLSWNHGPVCPQPRGEGPGAGERLASLNSLDVLASNPGSEGSPESPSNRGHYAPSVSRNRNMEAAVTYSKPRLATFWRYAKVELVPPTPAEIPAAIQSLKKIVNSAQTGSFKQLTVKEALLNGLVATEVWMWFYVGEIIGKRGIIGYNV</sequence>
<evidence type="ECO:0000256" key="6">
    <source>
        <dbReference type="ARBA" id="ARBA00023065"/>
    </source>
</evidence>
<dbReference type="Proteomes" id="UP000694387">
    <property type="component" value="Chromosome 20"/>
</dbReference>
<accession>A0A9L0J074</accession>
<keyword evidence="5" id="KW-0375">Hydrogen ion transport</keyword>
<evidence type="ECO:0000256" key="3">
    <source>
        <dbReference type="ARBA" id="ARBA00022448"/>
    </source>
</evidence>
<keyword evidence="6" id="KW-0406">Ion transport</keyword>
<evidence type="ECO:0000256" key="4">
    <source>
        <dbReference type="ARBA" id="ARBA00022547"/>
    </source>
</evidence>
<name>A0A9L0J074_EQUAS</name>
<dbReference type="GeneTree" id="ENSGT00390000009724"/>